<proteinExistence type="predicted"/>
<keyword evidence="2" id="KW-1185">Reference proteome</keyword>
<organism evidence="1 2">
    <name type="scientific">Christiangramia flava JLT2011</name>
    <dbReference type="NCBI Taxonomy" id="1229726"/>
    <lineage>
        <taxon>Bacteria</taxon>
        <taxon>Pseudomonadati</taxon>
        <taxon>Bacteroidota</taxon>
        <taxon>Flavobacteriia</taxon>
        <taxon>Flavobacteriales</taxon>
        <taxon>Flavobacteriaceae</taxon>
        <taxon>Christiangramia</taxon>
    </lineage>
</organism>
<sequence length="189" mass="20874">MIMKKLLFLFTIIGLTLTSCSNEGPVGPQGPPGMDGEDGLNGYLGTTFDVNVDLNNSTGYEALINFNDAGVEVYESDAVLVYHKVGEDGTTDDGQPVEIFEQLPQTYYVDGGEFQYNFDYTFYDVRLFIISNIDAATISADYTDNQDFRIIVVPADYLENSGVDVSDYNAVQSLIDMEDHDIINVSPLQ</sequence>
<evidence type="ECO:0000313" key="2">
    <source>
        <dbReference type="Proteomes" id="UP000186230"/>
    </source>
</evidence>
<reference evidence="1 2" key="1">
    <citation type="submission" date="2016-07" db="EMBL/GenBank/DDBJ databases">
        <title>Multi-omics approach to identify versatile polysaccharide utilization systems of a marine flavobacterium Gramella flava.</title>
        <authorList>
            <person name="Tang K."/>
        </authorList>
    </citation>
    <scope>NUCLEOTIDE SEQUENCE [LARGE SCALE GENOMIC DNA]</scope>
    <source>
        <strain evidence="1 2">JLT2011</strain>
    </source>
</reference>
<dbReference type="EMBL" id="CP016359">
    <property type="protein sequence ID" value="APU70324.1"/>
    <property type="molecule type" value="Genomic_DNA"/>
</dbReference>
<accession>A0A1L7IAS2</accession>
<dbReference type="STRING" id="1229726.GRFL_3600"/>
<protein>
    <submittedName>
        <fullName evidence="1">Uncharacterized protein</fullName>
    </submittedName>
</protein>
<dbReference type="KEGG" id="gfl:GRFL_3600"/>
<evidence type="ECO:0000313" key="1">
    <source>
        <dbReference type="EMBL" id="APU70324.1"/>
    </source>
</evidence>
<name>A0A1L7IAS2_9FLAO</name>
<gene>
    <name evidence="1" type="ORF">GRFL_3600</name>
</gene>
<dbReference type="AlphaFoldDB" id="A0A1L7IAS2"/>
<dbReference type="PROSITE" id="PS51257">
    <property type="entry name" value="PROKAR_LIPOPROTEIN"/>
    <property type="match status" value="1"/>
</dbReference>
<dbReference type="Proteomes" id="UP000186230">
    <property type="component" value="Chromosome"/>
</dbReference>